<proteinExistence type="predicted"/>
<dbReference type="Proteomes" id="UP000027138">
    <property type="component" value="Unassembled WGS sequence"/>
</dbReference>
<keyword evidence="3" id="KW-1185">Reference proteome</keyword>
<feature type="compositionally biased region" description="Acidic residues" evidence="1">
    <location>
        <begin position="325"/>
        <end position="335"/>
    </location>
</feature>
<accession>A0A067JH38</accession>
<evidence type="ECO:0008006" key="4">
    <source>
        <dbReference type="Google" id="ProtNLM"/>
    </source>
</evidence>
<dbReference type="EMBL" id="KK915218">
    <property type="protein sequence ID" value="KDP23211.1"/>
    <property type="molecule type" value="Genomic_DNA"/>
</dbReference>
<gene>
    <name evidence="2" type="ORF">JCGZ_00155</name>
</gene>
<protein>
    <recommendedName>
        <fullName evidence="4">Aminotransferase-like plant mobile domain-containing protein</fullName>
    </recommendedName>
</protein>
<feature type="region of interest" description="Disordered" evidence="1">
    <location>
        <begin position="325"/>
        <end position="353"/>
    </location>
</feature>
<reference evidence="2 3" key="1">
    <citation type="journal article" date="2014" name="PLoS ONE">
        <title>Global Analysis of Gene Expression Profiles in Physic Nut (Jatropha curcas L.) Seedlings Exposed to Salt Stress.</title>
        <authorList>
            <person name="Zhang L."/>
            <person name="Zhang C."/>
            <person name="Wu P."/>
            <person name="Chen Y."/>
            <person name="Li M."/>
            <person name="Jiang H."/>
            <person name="Wu G."/>
        </authorList>
    </citation>
    <scope>NUCLEOTIDE SEQUENCE [LARGE SCALE GENOMIC DNA]</scope>
    <source>
        <strain evidence="3">cv. GZQX0401</strain>
        <tissue evidence="2">Young leaves</tissue>
    </source>
</reference>
<name>A0A067JH38_JATCU</name>
<organism evidence="2 3">
    <name type="scientific">Jatropha curcas</name>
    <name type="common">Barbados nut</name>
    <dbReference type="NCBI Taxonomy" id="180498"/>
    <lineage>
        <taxon>Eukaryota</taxon>
        <taxon>Viridiplantae</taxon>
        <taxon>Streptophyta</taxon>
        <taxon>Embryophyta</taxon>
        <taxon>Tracheophyta</taxon>
        <taxon>Spermatophyta</taxon>
        <taxon>Magnoliopsida</taxon>
        <taxon>eudicotyledons</taxon>
        <taxon>Gunneridae</taxon>
        <taxon>Pentapetalae</taxon>
        <taxon>rosids</taxon>
        <taxon>fabids</taxon>
        <taxon>Malpighiales</taxon>
        <taxon>Euphorbiaceae</taxon>
        <taxon>Crotonoideae</taxon>
        <taxon>Jatropheae</taxon>
        <taxon>Jatropha</taxon>
    </lineage>
</organism>
<dbReference type="AlphaFoldDB" id="A0A067JH38"/>
<evidence type="ECO:0000256" key="1">
    <source>
        <dbReference type="SAM" id="MobiDB-lite"/>
    </source>
</evidence>
<evidence type="ECO:0000313" key="2">
    <source>
        <dbReference type="EMBL" id="KDP23211.1"/>
    </source>
</evidence>
<sequence length="468" mass="51184">MAHLPEIPAFTYTPKMDILGVIPDIPVFEGDQVPVSRKALTPGTRPLQLLPAPGSDFPIRHNTNAMHGFQFEDLSLISTYDWASLALAHLYHGLDGWTRGSGESNWQFLRPSRCGRMSTGYTLGVRRVTLLLRLDEFRDTWRIAIILFPAQRIRTIGGAILTIGPWLILSFSCPSRGPYPVQSLASGLLGGPVLFGGEGPRDSYCHGPATSAYCSPLAHVHFGWDDSGGQVAGDRKRHRTPAFYGTQAEADVPAGPMGVVLGDVPFPPGLEVALDPALGLGPTLPIPADLRKAPPQLQLDPEHATHMEVDRLQTRLEVEGIPLDFSEEEDDDGSSSDEATPPPPSSVRQAAASPSRRRRVLLFVLFIPPHSTVLTNPFLQQPFSFMAFRNQVSSFVQSVPDDLHFNPNTMVFRFEDSEVTPTYEEMCAVMGHHPDQNETQALAPGPRYDSAEVAALCPVYLLDGIDPD</sequence>
<evidence type="ECO:0000313" key="3">
    <source>
        <dbReference type="Proteomes" id="UP000027138"/>
    </source>
</evidence>